<feature type="non-terminal residue" evidence="1">
    <location>
        <position position="349"/>
    </location>
</feature>
<dbReference type="EMBL" id="KL601091">
    <property type="protein sequence ID" value="KER18460.1"/>
    <property type="molecule type" value="Genomic_DNA"/>
</dbReference>
<gene>
    <name evidence="1" type="ORF">T265_16040</name>
</gene>
<organism evidence="1 2">
    <name type="scientific">Opisthorchis viverrini</name>
    <name type="common">Southeast Asian liver fluke</name>
    <dbReference type="NCBI Taxonomy" id="6198"/>
    <lineage>
        <taxon>Eukaryota</taxon>
        <taxon>Metazoa</taxon>
        <taxon>Spiralia</taxon>
        <taxon>Lophotrochozoa</taxon>
        <taxon>Platyhelminthes</taxon>
        <taxon>Trematoda</taxon>
        <taxon>Digenea</taxon>
        <taxon>Opisthorchiida</taxon>
        <taxon>Opisthorchiata</taxon>
        <taxon>Opisthorchiidae</taxon>
        <taxon>Opisthorchis</taxon>
    </lineage>
</organism>
<dbReference type="KEGG" id="ovi:T265_16040"/>
<keyword evidence="2" id="KW-1185">Reference proteome</keyword>
<evidence type="ECO:0000313" key="1">
    <source>
        <dbReference type="EMBL" id="KER18460.1"/>
    </source>
</evidence>
<evidence type="ECO:0008006" key="3">
    <source>
        <dbReference type="Google" id="ProtNLM"/>
    </source>
</evidence>
<sequence>FHNDNNSVPITKRTREIGSSHIEGSVSDTRLDAYEIVGAEVHSPGDYVTVTCSANFSEVTSHEDINAMNHFVVQSSSSRMDARDLIEPRIRTESIQTNKPEVTVLFANPLTSNPDKEFFQSNVNAQRFEEGFLEVNYQFDLGSPLGWTGIWTVYNGSVNHSKQACTAKVNTSPVRTNSTWNQSSFECFVQPEHQAIVVYAMNSVDPITNRTDLEQAFADSVVRVVRSWLSVGSTTNHDESKPKFDTRTSGTYRLVRIRVGWKASVHIGEKIVILGRRDQFGQAKVRCYYGKHSEAQPLNTGFFVDINEDGEYFRLEKSSAELSDSGLYSCELDHCSQCADHLGFRERRL</sequence>
<reference evidence="1 2" key="1">
    <citation type="submission" date="2013-11" db="EMBL/GenBank/DDBJ databases">
        <title>Opisthorchis viverrini - life in the bile duct.</title>
        <authorList>
            <person name="Young N.D."/>
            <person name="Nagarajan N."/>
            <person name="Lin S.J."/>
            <person name="Korhonen P.K."/>
            <person name="Jex A.R."/>
            <person name="Hall R.S."/>
            <person name="Safavi-Hemami H."/>
            <person name="Kaewkong W."/>
            <person name="Bertrand D."/>
            <person name="Gao S."/>
            <person name="Seet Q."/>
            <person name="Wongkham S."/>
            <person name="Teh B.T."/>
            <person name="Wongkham C."/>
            <person name="Intapan P.M."/>
            <person name="Maleewong W."/>
            <person name="Yang X."/>
            <person name="Hu M."/>
            <person name="Wang Z."/>
            <person name="Hofmann A."/>
            <person name="Sternberg P.W."/>
            <person name="Tan P."/>
            <person name="Wang J."/>
            <person name="Gasser R.B."/>
        </authorList>
    </citation>
    <scope>NUCLEOTIDE SEQUENCE [LARGE SCALE GENOMIC DNA]</scope>
</reference>
<dbReference type="Proteomes" id="UP000054324">
    <property type="component" value="Unassembled WGS sequence"/>
</dbReference>
<dbReference type="GeneID" id="20330205"/>
<dbReference type="InterPro" id="IPR036179">
    <property type="entry name" value="Ig-like_dom_sf"/>
</dbReference>
<dbReference type="STRING" id="6198.A0A074Z561"/>
<dbReference type="SUPFAM" id="SSF48726">
    <property type="entry name" value="Immunoglobulin"/>
    <property type="match status" value="1"/>
</dbReference>
<feature type="non-terminal residue" evidence="1">
    <location>
        <position position="1"/>
    </location>
</feature>
<name>A0A074Z561_OPIVI</name>
<dbReference type="AlphaFoldDB" id="A0A074Z561"/>
<protein>
    <recommendedName>
        <fullName evidence="3">Ig-like domain-containing protein</fullName>
    </recommendedName>
</protein>
<accession>A0A074Z561</accession>
<dbReference type="CTD" id="20330205"/>
<dbReference type="RefSeq" id="XP_009177793.1">
    <property type="nucleotide sequence ID" value="XM_009179529.1"/>
</dbReference>
<evidence type="ECO:0000313" key="2">
    <source>
        <dbReference type="Proteomes" id="UP000054324"/>
    </source>
</evidence>
<proteinExistence type="predicted"/>